<dbReference type="AlphaFoldDB" id="A0AAP8KKQ9"/>
<dbReference type="EMBL" id="NMVR01000576">
    <property type="protein sequence ID" value="PJG36135.1"/>
    <property type="molecule type" value="Genomic_DNA"/>
</dbReference>
<evidence type="ECO:0000259" key="1">
    <source>
        <dbReference type="Pfam" id="PF05709"/>
    </source>
</evidence>
<feature type="non-terminal residue" evidence="2">
    <location>
        <position position="91"/>
    </location>
</feature>
<dbReference type="Pfam" id="PF05709">
    <property type="entry name" value="Sipho_tail"/>
    <property type="match status" value="1"/>
</dbReference>
<protein>
    <recommendedName>
        <fullName evidence="1">Siphovirus-type tail component RIFT-related domain-containing protein</fullName>
    </recommendedName>
</protein>
<evidence type="ECO:0000313" key="3">
    <source>
        <dbReference type="Proteomes" id="UP000231328"/>
    </source>
</evidence>
<name>A0AAP8KKQ9_9ENTR</name>
<sequence length="91" mass="10462">MQSFVKIIDGYKEEVITDFNQLIFLDARAESPNTNDNSVTINGVDGILPGAISFAPFSLVLRFGYDGIDVIDLNLFEHWFRSVFNRRHPYY</sequence>
<accession>A0AAP8KKQ9</accession>
<dbReference type="InterPro" id="IPR008841">
    <property type="entry name" value="Siphovirus-type_tail_N"/>
</dbReference>
<evidence type="ECO:0000313" key="2">
    <source>
        <dbReference type="EMBL" id="PJG36135.1"/>
    </source>
</evidence>
<reference evidence="2 3" key="1">
    <citation type="submission" date="2017-07" db="EMBL/GenBank/DDBJ databases">
        <title>Draft genome sequence of Enterobacter cloacae ST128, a clinical strain coproducing KPC-2 and NDM-1 carbapenemases.</title>
        <authorList>
            <person name="Li X."/>
        </authorList>
    </citation>
    <scope>NUCLEOTIDE SEQUENCE [LARGE SCALE GENOMIC DNA]</scope>
    <source>
        <strain evidence="2 3">HBY</strain>
    </source>
</reference>
<proteinExistence type="predicted"/>
<organism evidence="2 3">
    <name type="scientific">Enterobacter hormaechei</name>
    <dbReference type="NCBI Taxonomy" id="158836"/>
    <lineage>
        <taxon>Bacteria</taxon>
        <taxon>Pseudomonadati</taxon>
        <taxon>Pseudomonadota</taxon>
        <taxon>Gammaproteobacteria</taxon>
        <taxon>Enterobacterales</taxon>
        <taxon>Enterobacteriaceae</taxon>
        <taxon>Enterobacter</taxon>
        <taxon>Enterobacter cloacae complex</taxon>
    </lineage>
</organism>
<gene>
    <name evidence="2" type="ORF">CGZ54_30155</name>
</gene>
<feature type="domain" description="Siphovirus-type tail component RIFT-related" evidence="1">
    <location>
        <begin position="8"/>
        <end position="91"/>
    </location>
</feature>
<dbReference type="Proteomes" id="UP000231328">
    <property type="component" value="Unassembled WGS sequence"/>
</dbReference>
<comment type="caution">
    <text evidence="2">The sequence shown here is derived from an EMBL/GenBank/DDBJ whole genome shotgun (WGS) entry which is preliminary data.</text>
</comment>
<dbReference type="RefSeq" id="WP_218109668.1">
    <property type="nucleotide sequence ID" value="NZ_NMVR01000576.1"/>
</dbReference>